<dbReference type="Pfam" id="PF20455">
    <property type="entry name" value="DUF6708"/>
    <property type="match status" value="1"/>
</dbReference>
<evidence type="ECO:0000313" key="2">
    <source>
        <dbReference type="EMBL" id="GAA0767557.1"/>
    </source>
</evidence>
<sequence>MVSVPWDQAFFHIGRANGDETFLRDLRCHVCDADRKILHTFAVGHYFDADEKIEEIWEFIRRYMEEGPEHVFEDASEQARAVAPDLQVPLRRIDLSVRTSWRNCFDWVVMAMPASWYEARYALSPLYAPLALCRWLVFKSCKLPTWPASIEAESQIEENDPFRLPEPPVHAAWGPRAVLQG</sequence>
<reference evidence="3" key="1">
    <citation type="journal article" date="2019" name="Int. J. Syst. Evol. Microbiol.">
        <title>The Global Catalogue of Microorganisms (GCM) 10K type strain sequencing project: providing services to taxonomists for standard genome sequencing and annotation.</title>
        <authorList>
            <consortium name="The Broad Institute Genomics Platform"/>
            <consortium name="The Broad Institute Genome Sequencing Center for Infectious Disease"/>
            <person name="Wu L."/>
            <person name="Ma J."/>
        </authorList>
    </citation>
    <scope>NUCLEOTIDE SEQUENCE [LARGE SCALE GENOMIC DNA]</scope>
    <source>
        <strain evidence="3">JCM 15503</strain>
    </source>
</reference>
<feature type="domain" description="DUF6708" evidence="1">
    <location>
        <begin position="6"/>
        <end position="156"/>
    </location>
</feature>
<keyword evidence="3" id="KW-1185">Reference proteome</keyword>
<proteinExistence type="predicted"/>
<evidence type="ECO:0000313" key="3">
    <source>
        <dbReference type="Proteomes" id="UP001500279"/>
    </source>
</evidence>
<dbReference type="Proteomes" id="UP001500279">
    <property type="component" value="Unassembled WGS sequence"/>
</dbReference>
<dbReference type="EMBL" id="BAAAEW010000047">
    <property type="protein sequence ID" value="GAA0767557.1"/>
    <property type="molecule type" value="Genomic_DNA"/>
</dbReference>
<comment type="caution">
    <text evidence="2">The sequence shown here is derived from an EMBL/GenBank/DDBJ whole genome shotgun (WGS) entry which is preliminary data.</text>
</comment>
<organism evidence="2 3">
    <name type="scientific">Ideonella azotifigens</name>
    <dbReference type="NCBI Taxonomy" id="513160"/>
    <lineage>
        <taxon>Bacteria</taxon>
        <taxon>Pseudomonadati</taxon>
        <taxon>Pseudomonadota</taxon>
        <taxon>Betaproteobacteria</taxon>
        <taxon>Burkholderiales</taxon>
        <taxon>Sphaerotilaceae</taxon>
        <taxon>Ideonella</taxon>
    </lineage>
</organism>
<evidence type="ECO:0000259" key="1">
    <source>
        <dbReference type="Pfam" id="PF20455"/>
    </source>
</evidence>
<dbReference type="InterPro" id="IPR046554">
    <property type="entry name" value="DUF6708"/>
</dbReference>
<gene>
    <name evidence="2" type="ORF">GCM10009107_56580</name>
</gene>
<protein>
    <recommendedName>
        <fullName evidence="1">DUF6708 domain-containing protein</fullName>
    </recommendedName>
</protein>
<name>A0ABP3VW02_9BURK</name>
<accession>A0ABP3VW02</accession>